<evidence type="ECO:0000313" key="1">
    <source>
        <dbReference type="EMBL" id="RGU53997.1"/>
    </source>
</evidence>
<proteinExistence type="predicted"/>
<dbReference type="EMBL" id="QRYC01000040">
    <property type="protein sequence ID" value="RGU53997.1"/>
    <property type="molecule type" value="Genomic_DNA"/>
</dbReference>
<dbReference type="Proteomes" id="UP000284243">
    <property type="component" value="Unassembled WGS sequence"/>
</dbReference>
<accession>A0A412TJP7</accession>
<dbReference type="RefSeq" id="WP_022161422.1">
    <property type="nucleotide sequence ID" value="NZ_CABJFF010000026.1"/>
</dbReference>
<organism evidence="1 2">
    <name type="scientific">Odoribacter splanchnicus</name>
    <dbReference type="NCBI Taxonomy" id="28118"/>
    <lineage>
        <taxon>Bacteria</taxon>
        <taxon>Pseudomonadati</taxon>
        <taxon>Bacteroidota</taxon>
        <taxon>Bacteroidia</taxon>
        <taxon>Bacteroidales</taxon>
        <taxon>Odoribacteraceae</taxon>
        <taxon>Odoribacter</taxon>
    </lineage>
</organism>
<name>A0A412TJP7_9BACT</name>
<dbReference type="AlphaFoldDB" id="A0A412TJP7"/>
<gene>
    <name evidence="1" type="ORF">DWW57_17790</name>
</gene>
<reference evidence="1 2" key="1">
    <citation type="submission" date="2018-08" db="EMBL/GenBank/DDBJ databases">
        <title>A genome reference for cultivated species of the human gut microbiota.</title>
        <authorList>
            <person name="Zou Y."/>
            <person name="Xue W."/>
            <person name="Luo G."/>
        </authorList>
    </citation>
    <scope>NUCLEOTIDE SEQUENCE [LARGE SCALE GENOMIC DNA]</scope>
    <source>
        <strain evidence="1 2">AF16-14</strain>
    </source>
</reference>
<comment type="caution">
    <text evidence="1">The sequence shown here is derived from an EMBL/GenBank/DDBJ whole genome shotgun (WGS) entry which is preliminary data.</text>
</comment>
<sequence length="376" mass="44097">MQKFKMILGVWMWVVVLLWGCQNKVKKSNLEMIPVDMDRAREVGVSDVFSEIELVPLETSENNLMGSVYPMVYRNRYFMRHNQPEGVSCFDSSGHFLYRIDQQGRGENEYRGINGMAGNPYLPVLYLNESLDYLHLFELSGHFREKIRLDAVREIIHGIVSLNRDTLIVISGRYNYTYTFYSLSERCVITQKRDHLPLAGSPSHFFRVEDQVFYAPAFESVVYEVRDTAFVPAFCFDFGKYNNDLSALADFDRVIVDDREMEDFLNRNFNSFINKMWGSRDYLCLMMSCKVKGDWENRFLFLDRNTREYIVATDFIESFPFSPFGDFVDDRFIFPFTPMELKEGNLSDLFDEQSKAAYQKIKLDDNPVILKARLKI</sequence>
<dbReference type="Pfam" id="PF17170">
    <property type="entry name" value="DUF5128"/>
    <property type="match status" value="1"/>
</dbReference>
<protein>
    <submittedName>
        <fullName evidence="1">6-bladed beta-propeller</fullName>
    </submittedName>
</protein>
<evidence type="ECO:0000313" key="2">
    <source>
        <dbReference type="Proteomes" id="UP000284243"/>
    </source>
</evidence>